<dbReference type="Proteomes" id="UP001552299">
    <property type="component" value="Unassembled WGS sequence"/>
</dbReference>
<dbReference type="EMBL" id="JANQDX010000006">
    <property type="protein sequence ID" value="KAL0922635.1"/>
    <property type="molecule type" value="Genomic_DNA"/>
</dbReference>
<feature type="domain" description="BHLH" evidence="6">
    <location>
        <begin position="227"/>
        <end position="276"/>
    </location>
</feature>
<name>A0ABD0VC65_DENTH</name>
<dbReference type="GO" id="GO:0006355">
    <property type="term" value="P:regulation of DNA-templated transcription"/>
    <property type="evidence" value="ECO:0007669"/>
    <property type="project" value="UniProtKB-ARBA"/>
</dbReference>
<evidence type="ECO:0000256" key="4">
    <source>
        <dbReference type="ARBA" id="ARBA00023163"/>
    </source>
</evidence>
<dbReference type="PROSITE" id="PS50888">
    <property type="entry name" value="BHLH"/>
    <property type="match status" value="1"/>
</dbReference>
<dbReference type="SMART" id="SM00353">
    <property type="entry name" value="HLH"/>
    <property type="match status" value="1"/>
</dbReference>
<dbReference type="PANTHER" id="PTHR45844">
    <property type="entry name" value="TRANSCRIPTION FACTOR BHLH30"/>
    <property type="match status" value="1"/>
</dbReference>
<evidence type="ECO:0000256" key="1">
    <source>
        <dbReference type="ARBA" id="ARBA00005510"/>
    </source>
</evidence>
<keyword evidence="5" id="KW-0812">Transmembrane</keyword>
<dbReference type="SUPFAM" id="SSF47459">
    <property type="entry name" value="HLH, helix-loop-helix DNA-binding domain"/>
    <property type="match status" value="1"/>
</dbReference>
<keyword evidence="5" id="KW-1133">Transmembrane helix</keyword>
<dbReference type="Pfam" id="PF00010">
    <property type="entry name" value="HLH"/>
    <property type="match status" value="1"/>
</dbReference>
<dbReference type="AlphaFoldDB" id="A0ABD0VC65"/>
<proteinExistence type="inferred from homology"/>
<keyword evidence="8" id="KW-1185">Reference proteome</keyword>
<feature type="transmembrane region" description="Helical" evidence="5">
    <location>
        <begin position="100"/>
        <end position="118"/>
    </location>
</feature>
<feature type="transmembrane region" description="Helical" evidence="5">
    <location>
        <begin position="73"/>
        <end position="94"/>
    </location>
</feature>
<evidence type="ECO:0000256" key="5">
    <source>
        <dbReference type="SAM" id="Phobius"/>
    </source>
</evidence>
<dbReference type="InterPro" id="IPR045847">
    <property type="entry name" value="AIG1-like"/>
</dbReference>
<dbReference type="InterPro" id="IPR011598">
    <property type="entry name" value="bHLH_dom"/>
</dbReference>
<evidence type="ECO:0000313" key="7">
    <source>
        <dbReference type="EMBL" id="KAL0922635.1"/>
    </source>
</evidence>
<protein>
    <recommendedName>
        <fullName evidence="6">BHLH domain-containing protein</fullName>
    </recommendedName>
</protein>
<comment type="similarity">
    <text evidence="1">Belongs to the bHLH protein family.</text>
</comment>
<evidence type="ECO:0000259" key="6">
    <source>
        <dbReference type="PROSITE" id="PS50888"/>
    </source>
</evidence>
<organism evidence="7 8">
    <name type="scientific">Dendrobium thyrsiflorum</name>
    <name type="common">Pinecone-like raceme dendrobium</name>
    <name type="synonym">Orchid</name>
    <dbReference type="NCBI Taxonomy" id="117978"/>
    <lineage>
        <taxon>Eukaryota</taxon>
        <taxon>Viridiplantae</taxon>
        <taxon>Streptophyta</taxon>
        <taxon>Embryophyta</taxon>
        <taxon>Tracheophyta</taxon>
        <taxon>Spermatophyta</taxon>
        <taxon>Magnoliopsida</taxon>
        <taxon>Liliopsida</taxon>
        <taxon>Asparagales</taxon>
        <taxon>Orchidaceae</taxon>
        <taxon>Epidendroideae</taxon>
        <taxon>Malaxideae</taxon>
        <taxon>Dendrobiinae</taxon>
        <taxon>Dendrobium</taxon>
    </lineage>
</organism>
<accession>A0ABD0VC65</accession>
<keyword evidence="2" id="KW-0805">Transcription regulation</keyword>
<feature type="transmembrane region" description="Helical" evidence="5">
    <location>
        <begin position="43"/>
        <end position="66"/>
    </location>
</feature>
<gene>
    <name evidence="7" type="ORF">M5K25_006635</name>
</gene>
<evidence type="ECO:0000313" key="8">
    <source>
        <dbReference type="Proteomes" id="UP001552299"/>
    </source>
</evidence>
<evidence type="ECO:0000256" key="2">
    <source>
        <dbReference type="ARBA" id="ARBA00023015"/>
    </source>
</evidence>
<reference evidence="7 8" key="1">
    <citation type="journal article" date="2024" name="Plant Biotechnol. J.">
        <title>Dendrobium thyrsiflorum genome and its molecular insights into genes involved in important horticultural traits.</title>
        <authorList>
            <person name="Chen B."/>
            <person name="Wang J.Y."/>
            <person name="Zheng P.J."/>
            <person name="Li K.L."/>
            <person name="Liang Y.M."/>
            <person name="Chen X.F."/>
            <person name="Zhang C."/>
            <person name="Zhao X."/>
            <person name="He X."/>
            <person name="Zhang G.Q."/>
            <person name="Liu Z.J."/>
            <person name="Xu Q."/>
        </authorList>
    </citation>
    <scope>NUCLEOTIDE SEQUENCE [LARGE SCALE GENOMIC DNA]</scope>
    <source>
        <strain evidence="7">GZMU011</strain>
    </source>
</reference>
<feature type="transmembrane region" description="Helical" evidence="5">
    <location>
        <begin position="7"/>
        <end position="31"/>
    </location>
</feature>
<dbReference type="Gene3D" id="4.10.280.10">
    <property type="entry name" value="Helix-loop-helix DNA-binding domain"/>
    <property type="match status" value="1"/>
</dbReference>
<keyword evidence="5" id="KW-0472">Membrane</keyword>
<evidence type="ECO:0000256" key="3">
    <source>
        <dbReference type="ARBA" id="ARBA00023125"/>
    </source>
</evidence>
<dbReference type="InterPro" id="IPR036638">
    <property type="entry name" value="HLH_DNA-bd_sf"/>
</dbReference>
<dbReference type="PANTHER" id="PTHR45844:SF19">
    <property type="entry name" value="TRANSCRIPTION FACTOR BHLH106-RELATED"/>
    <property type="match status" value="1"/>
</dbReference>
<keyword evidence="4" id="KW-0804">Transcription</keyword>
<keyword evidence="3" id="KW-0238">DNA-binding</keyword>
<dbReference type="GO" id="GO:0003677">
    <property type="term" value="F:DNA binding"/>
    <property type="evidence" value="ECO:0007669"/>
    <property type="project" value="UniProtKB-KW"/>
</dbReference>
<comment type="caution">
    <text evidence="7">The sequence shown here is derived from an EMBL/GenBank/DDBJ whole genome shotgun (WGS) entry which is preliminary data.</text>
</comment>
<sequence>MSPISICWMVLGAGPLGVSISFSLSASLPWFGIGGISVFRLVAGYLVVIVGRVVCVGGWVLMGLLVLRVSVGWIVSIFVVFLVLLVLQLLVYIMCRLAGAFWYGAMLLEGITVSVFPVRLGRDFYVFVGVSSPNFDRWNGMLGLQYRWCDKTTKSLTPSPPELHPSSFMFPFLPESHDESNYGPPEMMISPTVASASLPGYFMASFFPMEMAGATRTDHIPLDRAVVASRNHREAEKRRRERIKSHLDRLRAILSCDPKTDKASLLAKAVEHVRDLKQRIAGISQAQLFPTETDEISVLPGSLHSTSSTSSSEGGRRTVFEASVCCDDRSDLLPELIETLRTLRMKTLRAEMATLGGRVRNVLVLTREKDEEYDEGVGDVSDEDGGGLIREALMSVVNRPVPAVERSKRRRIVDNTDMYV</sequence>